<name>A0A034VB54_BACDO</name>
<dbReference type="OrthoDB" id="10050612at2759"/>
<gene>
    <name evidence="2" type="primary">U184</name>
    <name evidence="4" type="synonym">LOC105228849</name>
</gene>
<dbReference type="AlphaFoldDB" id="A0A034VB54"/>
<dbReference type="EMBL" id="GAKP01018411">
    <property type="protein sequence ID" value="JAC40541.1"/>
    <property type="molecule type" value="Transcribed_RNA"/>
</dbReference>
<feature type="compositionally biased region" description="Acidic residues" evidence="1">
    <location>
        <begin position="35"/>
        <end position="44"/>
    </location>
</feature>
<evidence type="ECO:0000313" key="2">
    <source>
        <dbReference type="EMBL" id="JAC40541.1"/>
    </source>
</evidence>
<evidence type="ECO:0000313" key="4">
    <source>
        <dbReference type="RefSeq" id="XP_011207137.1"/>
    </source>
</evidence>
<reference evidence="2" key="1">
    <citation type="journal article" date="2014" name="BMC Genomics">
        <title>Characterizing the developmental transcriptome of the oriental fruit fly, Bactrocera dorsalis (Diptera: Tephritidae) through comparative genomic analysis with Drosophila melanogaster utilizing modENCODE datasets.</title>
        <authorList>
            <person name="Geib S.M."/>
            <person name="Calla B."/>
            <person name="Hall B."/>
            <person name="Hou S."/>
            <person name="Manoukis N.C."/>
        </authorList>
    </citation>
    <scope>NUCLEOTIDE SEQUENCE</scope>
    <source>
        <strain evidence="2">Punador</strain>
    </source>
</reference>
<dbReference type="PANTHER" id="PTHR34344">
    <property type="entry name" value="UPF0184 PROTEIN C9ORF16"/>
    <property type="match status" value="1"/>
</dbReference>
<evidence type="ECO:0000313" key="3">
    <source>
        <dbReference type="Proteomes" id="UP001652620"/>
    </source>
</evidence>
<dbReference type="PANTHER" id="PTHR34344:SF1">
    <property type="entry name" value="BUBLIN COILED-COIL PROTEIN"/>
    <property type="match status" value="1"/>
</dbReference>
<dbReference type="RefSeq" id="XP_011207137.1">
    <property type="nucleotide sequence ID" value="XM_011208835.3"/>
</dbReference>
<dbReference type="Pfam" id="PF03670">
    <property type="entry name" value="UPF0184"/>
    <property type="match status" value="1"/>
</dbReference>
<reference evidence="4" key="2">
    <citation type="submission" date="2025-04" db="UniProtKB">
        <authorList>
            <consortium name="RefSeq"/>
        </authorList>
    </citation>
    <scope>IDENTIFICATION</scope>
    <source>
        <strain evidence="4">Punador</strain>
    </source>
</reference>
<dbReference type="Proteomes" id="UP001652620">
    <property type="component" value="Unplaced"/>
</dbReference>
<sequence>MEKSADQSSNKAYEMTPKNIDDPVDANSASKADESDLQEVEDVNESLDELTRALDFFEQRTDDIIAQLRVLLDSNREIRQQIAQDKEKETIAALAATNISSKTENDDADENTNVGD</sequence>
<dbReference type="OMA" id="DDMNGQP"/>
<feature type="compositionally biased region" description="Polar residues" evidence="1">
    <location>
        <begin position="1"/>
        <end position="11"/>
    </location>
</feature>
<organism evidence="2">
    <name type="scientific">Bactrocera dorsalis</name>
    <name type="common">Oriental fruit fly</name>
    <name type="synonym">Dacus dorsalis</name>
    <dbReference type="NCBI Taxonomy" id="27457"/>
    <lineage>
        <taxon>Eukaryota</taxon>
        <taxon>Metazoa</taxon>
        <taxon>Ecdysozoa</taxon>
        <taxon>Arthropoda</taxon>
        <taxon>Hexapoda</taxon>
        <taxon>Insecta</taxon>
        <taxon>Pterygota</taxon>
        <taxon>Neoptera</taxon>
        <taxon>Endopterygota</taxon>
        <taxon>Diptera</taxon>
        <taxon>Brachycera</taxon>
        <taxon>Muscomorpha</taxon>
        <taxon>Tephritoidea</taxon>
        <taxon>Tephritidae</taxon>
        <taxon>Bactrocera</taxon>
        <taxon>Bactrocera</taxon>
    </lineage>
</organism>
<proteinExistence type="predicted"/>
<feature type="region of interest" description="Disordered" evidence="1">
    <location>
        <begin position="1"/>
        <end position="44"/>
    </location>
</feature>
<accession>A0A034VB54</accession>
<evidence type="ECO:0000256" key="1">
    <source>
        <dbReference type="SAM" id="MobiDB-lite"/>
    </source>
</evidence>
<dbReference type="KEGG" id="bdr:105228849"/>
<dbReference type="GeneID" id="105228849"/>
<protein>
    <submittedName>
        <fullName evidence="2 4">UPF0184 protein CG14818</fullName>
    </submittedName>
</protein>
<feature type="region of interest" description="Disordered" evidence="1">
    <location>
        <begin position="97"/>
        <end position="116"/>
    </location>
</feature>
<keyword evidence="3" id="KW-1185">Reference proteome</keyword>
<dbReference type="InterPro" id="IPR005374">
    <property type="entry name" value="BBLN_eukaryota"/>
</dbReference>